<gene>
    <name evidence="2" type="ORF">BaRGS_00028469</name>
</gene>
<evidence type="ECO:0000256" key="1">
    <source>
        <dbReference type="SAM" id="MobiDB-lite"/>
    </source>
</evidence>
<feature type="compositionally biased region" description="Basic and acidic residues" evidence="1">
    <location>
        <begin position="1073"/>
        <end position="1084"/>
    </location>
</feature>
<evidence type="ECO:0000313" key="3">
    <source>
        <dbReference type="Proteomes" id="UP001519460"/>
    </source>
</evidence>
<dbReference type="InterPro" id="IPR027417">
    <property type="entry name" value="P-loop_NTPase"/>
</dbReference>
<feature type="non-terminal residue" evidence="2">
    <location>
        <position position="1212"/>
    </location>
</feature>
<feature type="region of interest" description="Disordered" evidence="1">
    <location>
        <begin position="1121"/>
        <end position="1212"/>
    </location>
</feature>
<feature type="compositionally biased region" description="Basic and acidic residues" evidence="1">
    <location>
        <begin position="1190"/>
        <end position="1200"/>
    </location>
</feature>
<feature type="compositionally biased region" description="Polar residues" evidence="1">
    <location>
        <begin position="871"/>
        <end position="881"/>
    </location>
</feature>
<dbReference type="EMBL" id="JACVVK020000284">
    <property type="protein sequence ID" value="KAK7480301.1"/>
    <property type="molecule type" value="Genomic_DNA"/>
</dbReference>
<reference evidence="2 3" key="1">
    <citation type="journal article" date="2023" name="Sci. Data">
        <title>Genome assembly of the Korean intertidal mud-creeper Batillaria attramentaria.</title>
        <authorList>
            <person name="Patra A.K."/>
            <person name="Ho P.T."/>
            <person name="Jun S."/>
            <person name="Lee S.J."/>
            <person name="Kim Y."/>
            <person name="Won Y.J."/>
        </authorList>
    </citation>
    <scope>NUCLEOTIDE SEQUENCE [LARGE SCALE GENOMIC DNA]</scope>
    <source>
        <strain evidence="2">Wonlab-2016</strain>
    </source>
</reference>
<feature type="region of interest" description="Disordered" evidence="1">
    <location>
        <begin position="1068"/>
        <end position="1108"/>
    </location>
</feature>
<feature type="compositionally biased region" description="Polar residues" evidence="1">
    <location>
        <begin position="890"/>
        <end position="899"/>
    </location>
</feature>
<comment type="caution">
    <text evidence="2">The sequence shown here is derived from an EMBL/GenBank/DDBJ whole genome shotgun (WGS) entry which is preliminary data.</text>
</comment>
<sequence>MADQTNADSDTSLSVFVGRHAEREELKTRLSEGKRARVLLLYGQPMVGKASLAKQVAEDLCAENPRPLVTVDCNAACDWPGVMKALCMTLSLDEANPNETLLLEAFGRRAGTGGLLLLLLRLHRLYTHSQHELSRFLNNLADYDVITMVTSRRCLNLPSAFQVGALSEADALQLLALHAPKIKAEDFAGIVKQCHGLPPLVLQVARLVNGNPVLAYTADELKQALEEDPILLMRGLGKQAGCLLPGLSQEETRHMINLAQLLDGTFSMEALQAVLGTEGPRAKTVLRRLCEESSVIVDTDAQRMRVEPLTKYYVRQVGHLAADDRARLRVVTLFGRALVRAEQDMYLKEEDTVYGCLQGQWPQLQHVLRQAIHCTDMTYKTFLKACVLYPHVTEYRTLLARCLPEESVQFFSTMSAVAEQYGTSRDQAELQGLAGIAMTNTRDMTGWRKALDCFERVLPALRQHKPSLFLARVLAVAGVTYWRHNQLRKAERYLKEAMKVCQTADASYEQMVFLLIQIRSWLALPVIYRGKYAIGKELVRETLSLCDAYAPYHPQKTILINTLGHAYERKSAFKCLEESVDIMGNDCHYYTAVAHNGLGRLCLSSGDYKRAERHLLEACRIYPRCSPGHEAHAEVTLALAHVYVTPLCRDVRSVEKCLDQVLELCQAESVDLSDEGLAVAVSALQHNVQLDGWQIRHNKHLLDWALEQLDKYGKESPEVREHQNILGAIARLGFDATDEEIDVVRSQVLSRCPMCVALQRSADGRSLWLEVEHQTKKQRHVLAILTRSDALQKALGAEDEAHQSEPSDQSRDINSATREDQRRMLAKLSSSDALQNALGGEDEVHQSEPSVQSRDINSAAREDQRRVLAKLSSSDALQNPLSGEDEVHQSEPSVQSRDINSAKRDQAVRYEKREAGGLSRQHIEEHRKVSESTSPGERSICNQWIYITNNINIHEMKGRRIEFASLPRQSSTQSGETMIDLTEPPVRVIADERQAALNSPPAVHGIGDTNTSSDVFLEQRGPAMGTRELGLSKHDGTCSPEVVGSQEPPAALNSHPVHGTGVMNTSLGAFPRQGEHRGTRELGVNRRGGVCSPEVGSGHEPPQAALNPHPVSAFLRQRGPIGTRELDGNRRDGPCSREVGNQETQAAALDSPSVDGNGDMNTPQREGPCSESPERAGSHEPSTLQQQTAERGRNPEKGPEENDGLSYRLPIQ</sequence>
<dbReference type="AlphaFoldDB" id="A0ABD0K042"/>
<dbReference type="Gene3D" id="1.25.40.10">
    <property type="entry name" value="Tetratricopeptide repeat domain"/>
    <property type="match status" value="2"/>
</dbReference>
<feature type="compositionally biased region" description="Basic and acidic residues" evidence="1">
    <location>
        <begin position="799"/>
        <end position="823"/>
    </location>
</feature>
<accession>A0ABD0K042</accession>
<dbReference type="Gene3D" id="3.40.50.300">
    <property type="entry name" value="P-loop containing nucleotide triphosphate hydrolases"/>
    <property type="match status" value="1"/>
</dbReference>
<dbReference type="Proteomes" id="UP001519460">
    <property type="component" value="Unassembled WGS sequence"/>
</dbReference>
<feature type="compositionally biased region" description="Polar residues" evidence="1">
    <location>
        <begin position="1180"/>
        <end position="1189"/>
    </location>
</feature>
<organism evidence="2 3">
    <name type="scientific">Batillaria attramentaria</name>
    <dbReference type="NCBI Taxonomy" id="370345"/>
    <lineage>
        <taxon>Eukaryota</taxon>
        <taxon>Metazoa</taxon>
        <taxon>Spiralia</taxon>
        <taxon>Lophotrochozoa</taxon>
        <taxon>Mollusca</taxon>
        <taxon>Gastropoda</taxon>
        <taxon>Caenogastropoda</taxon>
        <taxon>Sorbeoconcha</taxon>
        <taxon>Cerithioidea</taxon>
        <taxon>Batillariidae</taxon>
        <taxon>Batillaria</taxon>
    </lineage>
</organism>
<dbReference type="SUPFAM" id="SSF48452">
    <property type="entry name" value="TPR-like"/>
    <property type="match status" value="1"/>
</dbReference>
<protein>
    <recommendedName>
        <fullName evidence="4">NB-ARC domain-containing protein</fullName>
    </recommendedName>
</protein>
<keyword evidence="3" id="KW-1185">Reference proteome</keyword>
<dbReference type="Pfam" id="PF13424">
    <property type="entry name" value="TPR_12"/>
    <property type="match status" value="1"/>
</dbReference>
<dbReference type="InterPro" id="IPR011990">
    <property type="entry name" value="TPR-like_helical_dom_sf"/>
</dbReference>
<dbReference type="SMART" id="SM00028">
    <property type="entry name" value="TPR"/>
    <property type="match status" value="2"/>
</dbReference>
<proteinExistence type="predicted"/>
<evidence type="ECO:0008006" key="4">
    <source>
        <dbReference type="Google" id="ProtNLM"/>
    </source>
</evidence>
<name>A0ABD0K042_9CAEN</name>
<evidence type="ECO:0000313" key="2">
    <source>
        <dbReference type="EMBL" id="KAK7480301.1"/>
    </source>
</evidence>
<dbReference type="InterPro" id="IPR019734">
    <property type="entry name" value="TPR_rpt"/>
</dbReference>
<feature type="compositionally biased region" description="Basic and acidic residues" evidence="1">
    <location>
        <begin position="1124"/>
        <end position="1135"/>
    </location>
</feature>
<dbReference type="SUPFAM" id="SSF52540">
    <property type="entry name" value="P-loop containing nucleoside triphosphate hydrolases"/>
    <property type="match status" value="1"/>
</dbReference>
<feature type="compositionally biased region" description="Basic and acidic residues" evidence="1">
    <location>
        <begin position="900"/>
        <end position="930"/>
    </location>
</feature>
<feature type="compositionally biased region" description="Polar residues" evidence="1">
    <location>
        <begin position="847"/>
        <end position="856"/>
    </location>
</feature>
<feature type="region of interest" description="Disordered" evidence="1">
    <location>
        <begin position="795"/>
        <end position="936"/>
    </location>
</feature>